<reference evidence="1 2" key="1">
    <citation type="submission" date="2018-11" db="EMBL/GenBank/DDBJ databases">
        <title>Vibrio LJC006 sp. nov., isolated from seawater during the bloom of the enteromorpha.</title>
        <authorList>
            <person name="Liang J."/>
        </authorList>
    </citation>
    <scope>NUCLEOTIDE SEQUENCE [LARGE SCALE GENOMIC DNA]</scope>
    <source>
        <strain evidence="1 2">LJC006</strain>
    </source>
</reference>
<accession>A0A3N9THX0</accession>
<dbReference type="SUPFAM" id="SSF53448">
    <property type="entry name" value="Nucleotide-diphospho-sugar transferases"/>
    <property type="match status" value="1"/>
</dbReference>
<proteinExistence type="predicted"/>
<sequence>MKKYLLKAKTYLEKIVRKRFFVKLDNIDLLIRAKSKCDYYEIRCLENESLLIEKDSNSNMVVSLTTYSKRIYQVHLVIESLGNQTIKPNRIILWLDENEFDLDNIPLMLKNLTKRGLEIKFVPNFKSYKKLLFCLAESPNSNIITVDDDILYPCYFIEGFEKELKKSPETVLAYRGHKIQFDKNGNVEKYSKWDLDSNDTQASKLIFPTGVGGVLYPVDSLHQDVLNYELASKLAPHGDDIWFKAMSLRNNRMSKLIRPRNGYEHDFIEIPMGQDISLFHQNVMNGGNNSQIKDVFEHFDLLKLIK</sequence>
<dbReference type="EMBL" id="RJVQ01000002">
    <property type="protein sequence ID" value="RQW63877.1"/>
    <property type="molecule type" value="Genomic_DNA"/>
</dbReference>
<dbReference type="Proteomes" id="UP000281112">
    <property type="component" value="Unassembled WGS sequence"/>
</dbReference>
<dbReference type="GO" id="GO:0016740">
    <property type="term" value="F:transferase activity"/>
    <property type="evidence" value="ECO:0007669"/>
    <property type="project" value="UniProtKB-KW"/>
</dbReference>
<dbReference type="RefSeq" id="WP_124935998.1">
    <property type="nucleotide sequence ID" value="NZ_RJVQ01000002.1"/>
</dbReference>
<dbReference type="InterPro" id="IPR029044">
    <property type="entry name" value="Nucleotide-diphossugar_trans"/>
</dbReference>
<organism evidence="1 2">
    <name type="scientific">Vibrio viridaestus</name>
    <dbReference type="NCBI Taxonomy" id="2487322"/>
    <lineage>
        <taxon>Bacteria</taxon>
        <taxon>Pseudomonadati</taxon>
        <taxon>Pseudomonadota</taxon>
        <taxon>Gammaproteobacteria</taxon>
        <taxon>Vibrionales</taxon>
        <taxon>Vibrionaceae</taxon>
        <taxon>Vibrio</taxon>
    </lineage>
</organism>
<gene>
    <name evidence="1" type="ORF">EES38_04525</name>
</gene>
<keyword evidence="1" id="KW-0808">Transferase</keyword>
<evidence type="ECO:0000313" key="2">
    <source>
        <dbReference type="Proteomes" id="UP000281112"/>
    </source>
</evidence>
<keyword evidence="2" id="KW-1185">Reference proteome</keyword>
<dbReference type="AlphaFoldDB" id="A0A3N9THX0"/>
<name>A0A3N9THX0_9VIBR</name>
<protein>
    <submittedName>
        <fullName evidence="1">Glycosyl transferase</fullName>
    </submittedName>
</protein>
<evidence type="ECO:0000313" key="1">
    <source>
        <dbReference type="EMBL" id="RQW63877.1"/>
    </source>
</evidence>
<comment type="caution">
    <text evidence="1">The sequence shown here is derived from an EMBL/GenBank/DDBJ whole genome shotgun (WGS) entry which is preliminary data.</text>
</comment>
<dbReference type="OrthoDB" id="5465469at2"/>